<proteinExistence type="predicted"/>
<name>D5STM4_PLAL2</name>
<accession>D5STM4</accession>
<dbReference type="InterPro" id="IPR015947">
    <property type="entry name" value="PUA-like_sf"/>
</dbReference>
<dbReference type="HOGENOM" id="CLU_762569_0_0_0"/>
<dbReference type="KEGG" id="plm:Plim_3239"/>
<dbReference type="Gene3D" id="3.10.590.10">
    <property type="entry name" value="ph1033 like domains"/>
    <property type="match status" value="1"/>
</dbReference>
<gene>
    <name evidence="1" type="ordered locus">Plim_3239</name>
</gene>
<dbReference type="AlphaFoldDB" id="D5STM4"/>
<keyword evidence="2" id="KW-1185">Reference proteome</keyword>
<evidence type="ECO:0000313" key="2">
    <source>
        <dbReference type="Proteomes" id="UP000002220"/>
    </source>
</evidence>
<sequence length="363" mass="41103">MAYFTDLFTVKTYEAFLNSPREFSGFRESQQRMADRLKPGDKLLCYVNGLSRWAAVLEVSDKAFIDRTPLFVEDNDPFAVRVPVKTVCSLPLENAIPIRTENIFDNLSFTKGKGDGYWLGPLRRSLQHISDADGKLLEAALMEQLAVKRTYPLDQKKFDRLQGTTVNRADGAVTVTVPDDETDVTSSKGKSDWESIRMQAAIAKLGEEMGFRIWLPKNDRSAVCANWKPQAGTLIDVLPLNYDNVTIATIEQIDVLWLKGRSIRRAFEVEHTTAIYSGILRMADLLALQPNMNILLHIVAPMLRQEKVFTEIRRPVFSMLEGKPLVEQCTFIAYEDLKEIMNLPHLSHLSDSIISEYEVVAVD</sequence>
<dbReference type="Proteomes" id="UP000002220">
    <property type="component" value="Chromosome"/>
</dbReference>
<dbReference type="EMBL" id="CP001744">
    <property type="protein sequence ID" value="ADG69053.1"/>
    <property type="molecule type" value="Genomic_DNA"/>
</dbReference>
<dbReference type="SUPFAM" id="SSF88697">
    <property type="entry name" value="PUA domain-like"/>
    <property type="match status" value="1"/>
</dbReference>
<protein>
    <submittedName>
        <fullName evidence="1">Uncharacterized protein</fullName>
    </submittedName>
</protein>
<reference evidence="1 2" key="1">
    <citation type="journal article" date="2010" name="Stand. Genomic Sci.">
        <title>Complete genome sequence of Planctomyces limnophilus type strain (Mu 290).</title>
        <authorList>
            <person name="Labutti K."/>
            <person name="Sikorski J."/>
            <person name="Schneider S."/>
            <person name="Nolan M."/>
            <person name="Lucas S."/>
            <person name="Glavina Del Rio T."/>
            <person name="Tice H."/>
            <person name="Cheng J.F."/>
            <person name="Goodwin L."/>
            <person name="Pitluck S."/>
            <person name="Liolios K."/>
            <person name="Ivanova N."/>
            <person name="Mavromatis K."/>
            <person name="Mikhailova N."/>
            <person name="Pati A."/>
            <person name="Chen A."/>
            <person name="Palaniappan K."/>
            <person name="Land M."/>
            <person name="Hauser L."/>
            <person name="Chang Y.J."/>
            <person name="Jeffries C.D."/>
            <person name="Tindall B.J."/>
            <person name="Rohde M."/>
            <person name="Goker M."/>
            <person name="Woyke T."/>
            <person name="Bristow J."/>
            <person name="Eisen J.A."/>
            <person name="Markowitz V."/>
            <person name="Hugenholtz P."/>
            <person name="Kyrpides N.C."/>
            <person name="Klenk H.P."/>
            <person name="Lapidus A."/>
        </authorList>
    </citation>
    <scope>NUCLEOTIDE SEQUENCE [LARGE SCALE GENOMIC DNA]</scope>
    <source>
        <strain evidence="2">ATCC 43296 / DSM 3776 / IFAM 1008 / 290</strain>
    </source>
</reference>
<organism evidence="1 2">
    <name type="scientific">Planctopirus limnophila (strain ATCC 43296 / DSM 3776 / IFAM 1008 / Mu 290)</name>
    <name type="common">Planctomyces limnophilus</name>
    <dbReference type="NCBI Taxonomy" id="521674"/>
    <lineage>
        <taxon>Bacteria</taxon>
        <taxon>Pseudomonadati</taxon>
        <taxon>Planctomycetota</taxon>
        <taxon>Planctomycetia</taxon>
        <taxon>Planctomycetales</taxon>
        <taxon>Planctomycetaceae</taxon>
        <taxon>Planctopirus</taxon>
    </lineage>
</organism>
<evidence type="ECO:0000313" key="1">
    <source>
        <dbReference type="EMBL" id="ADG69053.1"/>
    </source>
</evidence>
<dbReference type="OrthoDB" id="6807706at2"/>
<dbReference type="eggNOG" id="COG1673">
    <property type="taxonomic scope" value="Bacteria"/>
</dbReference>